<dbReference type="KEGG" id="mng:MNEG_2594"/>
<dbReference type="SMART" id="SM01411">
    <property type="entry name" value="Ephrin_rec_like"/>
    <property type="match status" value="1"/>
</dbReference>
<dbReference type="Pfam" id="PF07699">
    <property type="entry name" value="Ephrin_rec_like"/>
    <property type="match status" value="1"/>
</dbReference>
<feature type="compositionally biased region" description="Low complexity" evidence="1">
    <location>
        <begin position="239"/>
        <end position="253"/>
    </location>
</feature>
<reference evidence="3 4" key="1">
    <citation type="journal article" date="2013" name="BMC Genomics">
        <title>Reconstruction of the lipid metabolism for the microalga Monoraphidium neglectum from its genome sequence reveals characteristics suitable for biofuel production.</title>
        <authorList>
            <person name="Bogen C."/>
            <person name="Al-Dilaimi A."/>
            <person name="Albersmeier A."/>
            <person name="Wichmann J."/>
            <person name="Grundmann M."/>
            <person name="Rupp O."/>
            <person name="Lauersen K.J."/>
            <person name="Blifernez-Klassen O."/>
            <person name="Kalinowski J."/>
            <person name="Goesmann A."/>
            <person name="Mussgnug J.H."/>
            <person name="Kruse O."/>
        </authorList>
    </citation>
    <scope>NUCLEOTIDE SEQUENCE [LARGE SCALE GENOMIC DNA]</scope>
    <source>
        <strain evidence="3 4">SAG 48.87</strain>
    </source>
</reference>
<dbReference type="EMBL" id="KK100517">
    <property type="protein sequence ID" value="KIZ05361.1"/>
    <property type="molecule type" value="Genomic_DNA"/>
</dbReference>
<dbReference type="OrthoDB" id="10655220at2759"/>
<sequence length="441" mass="43165">MPANSALSNQGTGGGNGGFGATLMRSGIMSTLLGGLGNMVGLNSNDFSADSNLAYQQVASAYSLGAMTGAQALGDGRDTFDGFPADPSGAGGLGVPGQPNAVFQGGAAAGGNYNPYFDTYGPGTSAPTTQRPAAFSNTDGYPGSSNAMGGVALVAIDRTYWPDAPANITYPCPTGYGEGMQIAPGIPCGIALTAVPANMLPTIGCTGVANTQAPPGGLPCGPAVVAKIPITGGAGTGGTASPSGPLIGPATGAAPGGGAGTPPPIAAVPPPILPITGSPAPVAAPPILPPAPAPSPAPARPQWVWVNNEWVWAGTEESGRQVPESGSYQQAPPTTAAAAALPKCAPGYIYSQKLRRCASCVAGTFADAKKHLCVSCGPGYHSPAAAATSCKPCAAGTFSQFRGSTQCTRCAAGKMSAKAASGCVPTAKPAPGNVFGDIFSR</sequence>
<feature type="region of interest" description="Disordered" evidence="1">
    <location>
        <begin position="78"/>
        <end position="97"/>
    </location>
</feature>
<dbReference type="RefSeq" id="XP_013904380.1">
    <property type="nucleotide sequence ID" value="XM_014048926.1"/>
</dbReference>
<dbReference type="GeneID" id="25735472"/>
<dbReference type="Gene3D" id="2.10.50.10">
    <property type="entry name" value="Tumor Necrosis Factor Receptor, subunit A, domain 2"/>
    <property type="match status" value="1"/>
</dbReference>
<feature type="domain" description="Tyrosine-protein kinase ephrin type A/B receptor-like" evidence="2">
    <location>
        <begin position="363"/>
        <end position="410"/>
    </location>
</feature>
<evidence type="ECO:0000259" key="2">
    <source>
        <dbReference type="Pfam" id="PF07699"/>
    </source>
</evidence>
<evidence type="ECO:0000313" key="3">
    <source>
        <dbReference type="EMBL" id="KIZ05361.1"/>
    </source>
</evidence>
<dbReference type="PANTHER" id="PTHR46967:SF1">
    <property type="entry name" value="KERATIN-ASSOCIATED PROTEIN 16-1-LIKE"/>
    <property type="match status" value="1"/>
</dbReference>
<proteinExistence type="predicted"/>
<dbReference type="Proteomes" id="UP000054498">
    <property type="component" value="Unassembled WGS sequence"/>
</dbReference>
<dbReference type="AlphaFoldDB" id="A0A0D2NKQ0"/>
<keyword evidence="4" id="KW-1185">Reference proteome</keyword>
<name>A0A0D2NKQ0_9CHLO</name>
<evidence type="ECO:0000256" key="1">
    <source>
        <dbReference type="SAM" id="MobiDB-lite"/>
    </source>
</evidence>
<protein>
    <recommendedName>
        <fullName evidence="2">Tyrosine-protein kinase ephrin type A/B receptor-like domain-containing protein</fullName>
    </recommendedName>
</protein>
<organism evidence="3 4">
    <name type="scientific">Monoraphidium neglectum</name>
    <dbReference type="NCBI Taxonomy" id="145388"/>
    <lineage>
        <taxon>Eukaryota</taxon>
        <taxon>Viridiplantae</taxon>
        <taxon>Chlorophyta</taxon>
        <taxon>core chlorophytes</taxon>
        <taxon>Chlorophyceae</taxon>
        <taxon>CS clade</taxon>
        <taxon>Sphaeropleales</taxon>
        <taxon>Selenastraceae</taxon>
        <taxon>Monoraphidium</taxon>
    </lineage>
</organism>
<dbReference type="InterPro" id="IPR009030">
    <property type="entry name" value="Growth_fac_rcpt_cys_sf"/>
</dbReference>
<gene>
    <name evidence="3" type="ORF">MNEG_2594</name>
</gene>
<feature type="region of interest" description="Disordered" evidence="1">
    <location>
        <begin position="235"/>
        <end position="258"/>
    </location>
</feature>
<dbReference type="InterPro" id="IPR011641">
    <property type="entry name" value="Tyr-kin_ephrin_A/B_rcpt-like"/>
</dbReference>
<dbReference type="PANTHER" id="PTHR46967">
    <property type="entry name" value="INSULIN-LIKE GROWTH FACTOR BINDING PROTEIN,N-TERMINAL"/>
    <property type="match status" value="1"/>
</dbReference>
<dbReference type="SUPFAM" id="SSF57184">
    <property type="entry name" value="Growth factor receptor domain"/>
    <property type="match status" value="1"/>
</dbReference>
<dbReference type="STRING" id="145388.A0A0D2NKQ0"/>
<accession>A0A0D2NKQ0</accession>
<evidence type="ECO:0000313" key="4">
    <source>
        <dbReference type="Proteomes" id="UP000054498"/>
    </source>
</evidence>